<feature type="transmembrane region" description="Helical" evidence="1">
    <location>
        <begin position="112"/>
        <end position="133"/>
    </location>
</feature>
<dbReference type="OrthoDB" id="2686513at2759"/>
<evidence type="ECO:0000313" key="4">
    <source>
        <dbReference type="Proteomes" id="UP000294933"/>
    </source>
</evidence>
<accession>A0A4Y7PGX2</accession>
<name>A0A4Y7PGX2_9AGAM</name>
<keyword evidence="4" id="KW-1185">Reference proteome</keyword>
<dbReference type="EMBL" id="ML170316">
    <property type="protein sequence ID" value="TDL14683.1"/>
    <property type="molecule type" value="Genomic_DNA"/>
</dbReference>
<protein>
    <recommendedName>
        <fullName evidence="2">DUF6533 domain-containing protein</fullName>
    </recommendedName>
</protein>
<evidence type="ECO:0000259" key="2">
    <source>
        <dbReference type="Pfam" id="PF20151"/>
    </source>
</evidence>
<gene>
    <name evidence="3" type="ORF">BD410DRAFT_902944</name>
</gene>
<reference evidence="3 4" key="1">
    <citation type="submission" date="2018-06" db="EMBL/GenBank/DDBJ databases">
        <title>A transcriptomic atlas of mushroom development highlights an independent origin of complex multicellularity.</title>
        <authorList>
            <consortium name="DOE Joint Genome Institute"/>
            <person name="Krizsan K."/>
            <person name="Almasi E."/>
            <person name="Merenyi Z."/>
            <person name="Sahu N."/>
            <person name="Viragh M."/>
            <person name="Koszo T."/>
            <person name="Mondo S."/>
            <person name="Kiss B."/>
            <person name="Balint B."/>
            <person name="Kues U."/>
            <person name="Barry K."/>
            <person name="Hegedus J.C."/>
            <person name="Henrissat B."/>
            <person name="Johnson J."/>
            <person name="Lipzen A."/>
            <person name="Ohm R."/>
            <person name="Nagy I."/>
            <person name="Pangilinan J."/>
            <person name="Yan J."/>
            <person name="Xiong Y."/>
            <person name="Grigoriev I.V."/>
            <person name="Hibbett D.S."/>
            <person name="Nagy L.G."/>
        </authorList>
    </citation>
    <scope>NUCLEOTIDE SEQUENCE [LARGE SCALE GENOMIC DNA]</scope>
    <source>
        <strain evidence="3 4">SZMC22713</strain>
    </source>
</reference>
<feature type="domain" description="DUF6533" evidence="2">
    <location>
        <begin position="73"/>
        <end position="122"/>
    </location>
</feature>
<feature type="transmembrane region" description="Helical" evidence="1">
    <location>
        <begin position="231"/>
        <end position="251"/>
    </location>
</feature>
<keyword evidence="1" id="KW-0812">Transmembrane</keyword>
<evidence type="ECO:0000256" key="1">
    <source>
        <dbReference type="SAM" id="Phobius"/>
    </source>
</evidence>
<keyword evidence="1" id="KW-1133">Transmembrane helix</keyword>
<dbReference type="Pfam" id="PF20151">
    <property type="entry name" value="DUF6533"/>
    <property type="match status" value="1"/>
</dbReference>
<feature type="transmembrane region" description="Helical" evidence="1">
    <location>
        <begin position="145"/>
        <end position="166"/>
    </location>
</feature>
<evidence type="ECO:0000313" key="3">
    <source>
        <dbReference type="EMBL" id="TDL14683.1"/>
    </source>
</evidence>
<dbReference type="Proteomes" id="UP000294933">
    <property type="component" value="Unassembled WGS sequence"/>
</dbReference>
<dbReference type="AlphaFoldDB" id="A0A4Y7PGX2"/>
<feature type="transmembrane region" description="Helical" evidence="1">
    <location>
        <begin position="271"/>
        <end position="292"/>
    </location>
</feature>
<dbReference type="STRING" id="50990.A0A4Y7PGX2"/>
<proteinExistence type="predicted"/>
<dbReference type="InterPro" id="IPR045340">
    <property type="entry name" value="DUF6533"/>
</dbReference>
<feature type="transmembrane region" description="Helical" evidence="1">
    <location>
        <begin position="178"/>
        <end position="197"/>
    </location>
</feature>
<organism evidence="3 4">
    <name type="scientific">Rickenella mellea</name>
    <dbReference type="NCBI Taxonomy" id="50990"/>
    <lineage>
        <taxon>Eukaryota</taxon>
        <taxon>Fungi</taxon>
        <taxon>Dikarya</taxon>
        <taxon>Basidiomycota</taxon>
        <taxon>Agaricomycotina</taxon>
        <taxon>Agaricomycetes</taxon>
        <taxon>Hymenochaetales</taxon>
        <taxon>Rickenellaceae</taxon>
        <taxon>Rickenella</taxon>
    </lineage>
</organism>
<keyword evidence="1" id="KW-0472">Membrane</keyword>
<sequence length="386" mass="43581">MKLAVRVDNSVWSGYGKVSLRYSSGTRPFEARNEHRVHKAGSQLGVDTLYADDMADLNTIVRQFSVDQRTVAYCLLASYVAFAYDTVLTIGEEVTPLIVDLIWPTRWSIGKFLFFFNRYPLLLELILYLYFSLATRPPHNVCKVIYIMDTWSILVFGIAVQMVLALRTYALWNHNRKVLLILCLAIVGVDVVAVWALSGYATPKLLTIYDLPDSNGCFAALPANTIKRATVLYAVLTAFDTLVFALTLTRVLAYFRKDLTPLPRVLLRDGVLYYGIICTMNVTNLAFLVGLSETRWNLLRIMPLAQRMVMAMFSSRIILNLRDLPEPGIQTVVEEVSLYPESSPSAIFDMSIDLGTRTIDLSVAGFGAMLEDERHHLPSRDMYEMS</sequence>
<dbReference type="VEuPathDB" id="FungiDB:BD410DRAFT_902944"/>